<evidence type="ECO:0000313" key="17">
    <source>
        <dbReference type="Proteomes" id="UP000636709"/>
    </source>
</evidence>
<evidence type="ECO:0000259" key="15">
    <source>
        <dbReference type="Pfam" id="PF17766"/>
    </source>
</evidence>
<dbReference type="InterPro" id="IPR045051">
    <property type="entry name" value="SBT"/>
</dbReference>
<keyword evidence="8" id="KW-0325">Glycoprotein</keyword>
<accession>A0A835KPG0</accession>
<dbReference type="Gene3D" id="3.40.50.200">
    <property type="entry name" value="Peptidase S8/S53 domain"/>
    <property type="match status" value="1"/>
</dbReference>
<evidence type="ECO:0000256" key="3">
    <source>
        <dbReference type="ARBA" id="ARBA00022525"/>
    </source>
</evidence>
<dbReference type="InterPro" id="IPR023828">
    <property type="entry name" value="Peptidase_S8_Ser-AS"/>
</dbReference>
<dbReference type="PANTHER" id="PTHR10795">
    <property type="entry name" value="PROPROTEIN CONVERTASE SUBTILISIN/KEXIN"/>
    <property type="match status" value="1"/>
</dbReference>
<dbReference type="PRINTS" id="PR00723">
    <property type="entry name" value="SUBTILISIN"/>
</dbReference>
<protein>
    <submittedName>
        <fullName evidence="16">Uncharacterized protein</fullName>
    </submittedName>
</protein>
<feature type="active site" description="Charge relay system" evidence="9 10">
    <location>
        <position position="629"/>
    </location>
</feature>
<evidence type="ECO:0000256" key="4">
    <source>
        <dbReference type="ARBA" id="ARBA00022670"/>
    </source>
</evidence>
<keyword evidence="3" id="KW-0964">Secreted</keyword>
<dbReference type="Pfam" id="PF00082">
    <property type="entry name" value="Peptidase_S8"/>
    <property type="match status" value="1"/>
</dbReference>
<keyword evidence="17" id="KW-1185">Reference proteome</keyword>
<proteinExistence type="inferred from homology"/>
<dbReference type="InterPro" id="IPR000209">
    <property type="entry name" value="Peptidase_S8/S53_dom"/>
</dbReference>
<dbReference type="FunFam" id="3.30.70.80:FF:000003">
    <property type="entry name" value="Subtilisin-like protease SBT1.9"/>
    <property type="match status" value="1"/>
</dbReference>
<comment type="subcellular location">
    <subcellularLocation>
        <location evidence="1">Secreted</location>
    </subcellularLocation>
</comment>
<dbReference type="GO" id="GO:0005576">
    <property type="term" value="C:extracellular region"/>
    <property type="evidence" value="ECO:0007669"/>
    <property type="project" value="UniProtKB-SubCell"/>
</dbReference>
<dbReference type="AlphaFoldDB" id="A0A835KPG0"/>
<evidence type="ECO:0000259" key="13">
    <source>
        <dbReference type="Pfam" id="PF02225"/>
    </source>
</evidence>
<keyword evidence="6 10" id="KW-0378">Hydrolase</keyword>
<dbReference type="GO" id="GO:0004252">
    <property type="term" value="F:serine-type endopeptidase activity"/>
    <property type="evidence" value="ECO:0007669"/>
    <property type="project" value="UniProtKB-UniRule"/>
</dbReference>
<organism evidence="16 17">
    <name type="scientific">Digitaria exilis</name>
    <dbReference type="NCBI Taxonomy" id="1010633"/>
    <lineage>
        <taxon>Eukaryota</taxon>
        <taxon>Viridiplantae</taxon>
        <taxon>Streptophyta</taxon>
        <taxon>Embryophyta</taxon>
        <taxon>Tracheophyta</taxon>
        <taxon>Spermatophyta</taxon>
        <taxon>Magnoliopsida</taxon>
        <taxon>Liliopsida</taxon>
        <taxon>Poales</taxon>
        <taxon>Poaceae</taxon>
        <taxon>PACMAD clade</taxon>
        <taxon>Panicoideae</taxon>
        <taxon>Panicodae</taxon>
        <taxon>Paniceae</taxon>
        <taxon>Anthephorinae</taxon>
        <taxon>Digitaria</taxon>
    </lineage>
</organism>
<feature type="region of interest" description="Disordered" evidence="11">
    <location>
        <begin position="1"/>
        <end position="39"/>
    </location>
</feature>
<evidence type="ECO:0000256" key="2">
    <source>
        <dbReference type="ARBA" id="ARBA00011073"/>
    </source>
</evidence>
<dbReference type="InterPro" id="IPR003137">
    <property type="entry name" value="PA_domain"/>
</dbReference>
<dbReference type="Proteomes" id="UP000636709">
    <property type="component" value="Unassembled WGS sequence"/>
</dbReference>
<feature type="active site" description="Charge relay system" evidence="9 10">
    <location>
        <position position="297"/>
    </location>
</feature>
<dbReference type="CDD" id="cd04852">
    <property type="entry name" value="Peptidases_S8_3"/>
    <property type="match status" value="1"/>
</dbReference>
<reference evidence="16" key="1">
    <citation type="submission" date="2020-07" db="EMBL/GenBank/DDBJ databases">
        <title>Genome sequence and genetic diversity analysis of an under-domesticated orphan crop, white fonio (Digitaria exilis).</title>
        <authorList>
            <person name="Bennetzen J.L."/>
            <person name="Chen S."/>
            <person name="Ma X."/>
            <person name="Wang X."/>
            <person name="Yssel A.E.J."/>
            <person name="Chaluvadi S.R."/>
            <person name="Johnson M."/>
            <person name="Gangashetty P."/>
            <person name="Hamidou F."/>
            <person name="Sanogo M.D."/>
            <person name="Zwaenepoel A."/>
            <person name="Wallace J."/>
            <person name="Van De Peer Y."/>
            <person name="Van Deynze A."/>
        </authorList>
    </citation>
    <scope>NUCLEOTIDE SEQUENCE</scope>
    <source>
        <tissue evidence="16">Leaves</tissue>
    </source>
</reference>
<dbReference type="Gene3D" id="3.30.70.80">
    <property type="entry name" value="Peptidase S8 propeptide/proteinase inhibitor I9"/>
    <property type="match status" value="1"/>
</dbReference>
<evidence type="ECO:0000313" key="16">
    <source>
        <dbReference type="EMBL" id="KAF8762569.1"/>
    </source>
</evidence>
<keyword evidence="7 10" id="KW-0720">Serine protease</keyword>
<dbReference type="Pfam" id="PF05922">
    <property type="entry name" value="Inhibitor_I9"/>
    <property type="match status" value="1"/>
</dbReference>
<keyword evidence="5" id="KW-0732">Signal</keyword>
<feature type="compositionally biased region" description="Basic and acidic residues" evidence="11">
    <location>
        <begin position="26"/>
        <end position="37"/>
    </location>
</feature>
<dbReference type="InterPro" id="IPR010259">
    <property type="entry name" value="S8pro/Inhibitor_I9"/>
</dbReference>
<evidence type="ECO:0000256" key="7">
    <source>
        <dbReference type="ARBA" id="ARBA00022825"/>
    </source>
</evidence>
<feature type="domain" description="Inhibitor I9" evidence="14">
    <location>
        <begin position="109"/>
        <end position="188"/>
    </location>
</feature>
<evidence type="ECO:0000256" key="6">
    <source>
        <dbReference type="ARBA" id="ARBA00022801"/>
    </source>
</evidence>
<dbReference type="Pfam" id="PF02225">
    <property type="entry name" value="PA"/>
    <property type="match status" value="1"/>
</dbReference>
<dbReference type="InterPro" id="IPR046450">
    <property type="entry name" value="PA_dom_sf"/>
</dbReference>
<sequence length="829" mass="86832">MLETTKLGPSLSLLPPLRPYPATKGGGEKAASRRRPDSALQSWRPLTLSHSALLNSARNLCCGCIRSGSSESSSVSAQLTSSTRMFRTSLSAAISLLLLSCAIAGERRSYIVHMDVEKMPAPFVEHEGWYLSLLSSLASTTAGESSPAPVHLYTYTHAITGFSAVLTARQLEQLKRVDGHVAAFPETYGRLQTTHTPAFLGLSTTTGVWPASKYGDDVIIGIVDTGVWPESSSFSDAGIHTPVPERWKGHCESGQAFKPSMCNKKLIGARSFSKALKQSGLTISPDDYDSPRDYFGHGSHTSSTAAGANVEGASYFGYANGTATGVAPMARVAMYKAVFSADTLESASSDVLAAMDAAIADGVDVMSLSLGFPEMDYHSNVIAIGAFAAIAKGVFVACAAGNDGSEGYTIMNGAPWIATAGASTVDRDFTATVTLGDGVNVHGKSVYPQQSSPPVIAGGNLYYGHGNRSRQRCEYSSLSKKDVQGKFVLCDAGGVSVSQQMDEVQSNGGRGAIIASDMKGEVFLQPDDYTMPAVIVTVSDAGVIAKYATASSSATARLRFGGTVVGVKPAPAVAYFSARGPGQISPTILKPDVVAPGVDILAAWVPNKEIMEIGEKKLFTKYALVSGTSMASPHVAGVAALLRSVHRDWTPAAIRSAMMTTAYVKDNAGKVIASMPTGSPGTPLDFGSGHVSPNDAMDPGLVYDAAADDYVNFLCGLRYSSHQISTVTGRRNPSCARATLDLNYPSFMVILNRTNSATRTFKRVLTNVAASPAKYSVSVTSSAGMKVTVSPTTLSFGGKGSKLPFTVTVQVSQVKRSSDGTATLGTMGS</sequence>
<name>A0A835KPG0_9POAL</name>
<dbReference type="PROSITE" id="PS00138">
    <property type="entry name" value="SUBTILASE_SER"/>
    <property type="match status" value="1"/>
</dbReference>
<evidence type="ECO:0000259" key="14">
    <source>
        <dbReference type="Pfam" id="PF05922"/>
    </source>
</evidence>
<dbReference type="InterPro" id="IPR041469">
    <property type="entry name" value="Subtilisin-like_FN3"/>
</dbReference>
<dbReference type="InterPro" id="IPR036852">
    <property type="entry name" value="Peptidase_S8/S53_dom_sf"/>
</dbReference>
<evidence type="ECO:0000256" key="11">
    <source>
        <dbReference type="SAM" id="MobiDB-lite"/>
    </source>
</evidence>
<dbReference type="SUPFAM" id="SSF52743">
    <property type="entry name" value="Subtilisin-like"/>
    <property type="match status" value="1"/>
</dbReference>
<evidence type="ECO:0000256" key="10">
    <source>
        <dbReference type="PROSITE-ProRule" id="PRU01240"/>
    </source>
</evidence>
<dbReference type="PROSITE" id="PS51892">
    <property type="entry name" value="SUBTILASE"/>
    <property type="match status" value="1"/>
</dbReference>
<dbReference type="FunFam" id="3.40.50.200:FF:000006">
    <property type="entry name" value="Subtilisin-like protease SBT1.5"/>
    <property type="match status" value="1"/>
</dbReference>
<dbReference type="InterPro" id="IPR015500">
    <property type="entry name" value="Peptidase_S8_subtilisin-rel"/>
</dbReference>
<evidence type="ECO:0000259" key="12">
    <source>
        <dbReference type="Pfam" id="PF00082"/>
    </source>
</evidence>
<dbReference type="InterPro" id="IPR037045">
    <property type="entry name" value="S8pro/Inhibitor_I9_sf"/>
</dbReference>
<dbReference type="EMBL" id="JACEFO010000629">
    <property type="protein sequence ID" value="KAF8762569.1"/>
    <property type="molecule type" value="Genomic_DNA"/>
</dbReference>
<dbReference type="Gene3D" id="2.60.40.2310">
    <property type="match status" value="1"/>
</dbReference>
<gene>
    <name evidence="16" type="ORF">HU200_009344</name>
</gene>
<evidence type="ECO:0000256" key="8">
    <source>
        <dbReference type="ARBA" id="ARBA00023180"/>
    </source>
</evidence>
<dbReference type="Gene3D" id="3.50.30.30">
    <property type="match status" value="1"/>
</dbReference>
<evidence type="ECO:0000256" key="1">
    <source>
        <dbReference type="ARBA" id="ARBA00004613"/>
    </source>
</evidence>
<evidence type="ECO:0000256" key="5">
    <source>
        <dbReference type="ARBA" id="ARBA00022729"/>
    </source>
</evidence>
<dbReference type="InterPro" id="IPR034197">
    <property type="entry name" value="Peptidases_S8_3"/>
</dbReference>
<comment type="caution">
    <text evidence="16">The sequence shown here is derived from an EMBL/GenBank/DDBJ whole genome shotgun (WGS) entry which is preliminary data.</text>
</comment>
<dbReference type="Pfam" id="PF17766">
    <property type="entry name" value="fn3_6"/>
    <property type="match status" value="1"/>
</dbReference>
<comment type="similarity">
    <text evidence="2 10">Belongs to the peptidase S8 family.</text>
</comment>
<evidence type="ECO:0000256" key="9">
    <source>
        <dbReference type="PIRSR" id="PIRSR615500-1"/>
    </source>
</evidence>
<feature type="domain" description="PA" evidence="13">
    <location>
        <begin position="461"/>
        <end position="541"/>
    </location>
</feature>
<dbReference type="OrthoDB" id="206201at2759"/>
<keyword evidence="4 10" id="KW-0645">Protease</keyword>
<dbReference type="CDD" id="cd02120">
    <property type="entry name" value="PA_subtilisin_like"/>
    <property type="match status" value="1"/>
</dbReference>
<dbReference type="SUPFAM" id="SSF52025">
    <property type="entry name" value="PA domain"/>
    <property type="match status" value="1"/>
</dbReference>
<feature type="domain" description="Peptidase S8/S53" evidence="12">
    <location>
        <begin position="215"/>
        <end position="669"/>
    </location>
</feature>
<dbReference type="GO" id="GO:0006508">
    <property type="term" value="P:proteolysis"/>
    <property type="evidence" value="ECO:0007669"/>
    <property type="project" value="UniProtKB-KW"/>
</dbReference>
<feature type="domain" description="Subtilisin-like protease fibronectin type-III" evidence="15">
    <location>
        <begin position="741"/>
        <end position="820"/>
    </location>
</feature>
<feature type="active site" description="Charge relay system" evidence="9 10">
    <location>
        <position position="224"/>
    </location>
</feature>